<comment type="catalytic activity">
    <reaction evidence="11">
        <text>L-seryl-[protein] + ATP = O-phospho-L-seryl-[protein] + ADP + H(+)</text>
        <dbReference type="Rhea" id="RHEA:17989"/>
        <dbReference type="Rhea" id="RHEA-COMP:9863"/>
        <dbReference type="Rhea" id="RHEA-COMP:11604"/>
        <dbReference type="ChEBI" id="CHEBI:15378"/>
        <dbReference type="ChEBI" id="CHEBI:29999"/>
        <dbReference type="ChEBI" id="CHEBI:30616"/>
        <dbReference type="ChEBI" id="CHEBI:83421"/>
        <dbReference type="ChEBI" id="CHEBI:456216"/>
        <dbReference type="EC" id="2.7.11.1"/>
    </reaction>
</comment>
<dbReference type="SMART" id="SM00185">
    <property type="entry name" value="ARM"/>
    <property type="match status" value="4"/>
</dbReference>
<dbReference type="InterPro" id="IPR000225">
    <property type="entry name" value="Armadillo"/>
</dbReference>
<dbReference type="InterPro" id="IPR011989">
    <property type="entry name" value="ARM-like"/>
</dbReference>
<keyword evidence="3" id="KW-0963">Cytoplasm</keyword>
<evidence type="ECO:0000256" key="13">
    <source>
        <dbReference type="PROSITE-ProRule" id="PRU00259"/>
    </source>
</evidence>
<proteinExistence type="predicted"/>
<dbReference type="InterPro" id="IPR011009">
    <property type="entry name" value="Kinase-like_dom_sf"/>
</dbReference>
<keyword evidence="5" id="KW-0808">Transferase</keyword>
<evidence type="ECO:0000256" key="5">
    <source>
        <dbReference type="ARBA" id="ARBA00022679"/>
    </source>
</evidence>
<dbReference type="Gene3D" id="1.25.10.10">
    <property type="entry name" value="Leucine-rich Repeat Variant"/>
    <property type="match status" value="2"/>
</dbReference>
<evidence type="ECO:0000256" key="8">
    <source>
        <dbReference type="ARBA" id="ARBA00022840"/>
    </source>
</evidence>
<comment type="caution">
    <text evidence="17">The sequence shown here is derived from an EMBL/GenBank/DDBJ whole genome shotgun (WGS) entry which is preliminary data.</text>
</comment>
<evidence type="ECO:0000256" key="12">
    <source>
        <dbReference type="ARBA" id="ARBA00075375"/>
    </source>
</evidence>
<dbReference type="PROSITE" id="PS50011">
    <property type="entry name" value="PROTEIN_KINASE_DOM"/>
    <property type="match status" value="1"/>
</dbReference>
<dbReference type="Pfam" id="PF00069">
    <property type="entry name" value="Pkinase"/>
    <property type="match status" value="1"/>
</dbReference>
<dbReference type="CDD" id="cd14002">
    <property type="entry name" value="STKc_STK36"/>
    <property type="match status" value="1"/>
</dbReference>
<reference evidence="17 18" key="1">
    <citation type="journal article" date="2024" name="Nat. Commun.">
        <title>Phylogenomics reveals the evolutionary origins of lichenization in chlorophyte algae.</title>
        <authorList>
            <person name="Puginier C."/>
            <person name="Libourel C."/>
            <person name="Otte J."/>
            <person name="Skaloud P."/>
            <person name="Haon M."/>
            <person name="Grisel S."/>
            <person name="Petersen M."/>
            <person name="Berrin J.G."/>
            <person name="Delaux P.M."/>
            <person name="Dal Grande F."/>
            <person name="Keller J."/>
        </authorList>
    </citation>
    <scope>NUCLEOTIDE SEQUENCE [LARGE SCALE GENOMIC DNA]</scope>
    <source>
        <strain evidence="17 18">SAG 2043</strain>
    </source>
</reference>
<evidence type="ECO:0000256" key="9">
    <source>
        <dbReference type="ARBA" id="ARBA00023212"/>
    </source>
</evidence>
<evidence type="ECO:0000256" key="2">
    <source>
        <dbReference type="ARBA" id="ARBA00012513"/>
    </source>
</evidence>
<organism evidence="17 18">
    <name type="scientific">[Myrmecia] bisecta</name>
    <dbReference type="NCBI Taxonomy" id="41462"/>
    <lineage>
        <taxon>Eukaryota</taxon>
        <taxon>Viridiplantae</taxon>
        <taxon>Chlorophyta</taxon>
        <taxon>core chlorophytes</taxon>
        <taxon>Trebouxiophyceae</taxon>
        <taxon>Trebouxiales</taxon>
        <taxon>Trebouxiaceae</taxon>
        <taxon>Myrmecia</taxon>
    </lineage>
</organism>
<gene>
    <name evidence="17" type="ORF">WJX72_000639</name>
</gene>
<feature type="repeat" description="ARM" evidence="13">
    <location>
        <begin position="1162"/>
        <end position="1193"/>
    </location>
</feature>
<dbReference type="Gene3D" id="1.10.510.10">
    <property type="entry name" value="Transferase(Phosphotransferase) domain 1"/>
    <property type="match status" value="1"/>
</dbReference>
<dbReference type="PANTHER" id="PTHR22983">
    <property type="entry name" value="PROTEIN KINASE RELATED"/>
    <property type="match status" value="1"/>
</dbReference>
<evidence type="ECO:0000256" key="10">
    <source>
        <dbReference type="ARBA" id="ARBA00047899"/>
    </source>
</evidence>
<keyword evidence="18" id="KW-1185">Reference proteome</keyword>
<evidence type="ECO:0000256" key="4">
    <source>
        <dbReference type="ARBA" id="ARBA00022527"/>
    </source>
</evidence>
<evidence type="ECO:0000313" key="18">
    <source>
        <dbReference type="Proteomes" id="UP001489004"/>
    </source>
</evidence>
<dbReference type="PROSITE" id="PS00108">
    <property type="entry name" value="PROTEIN_KINASE_ST"/>
    <property type="match status" value="1"/>
</dbReference>
<feature type="region of interest" description="Disordered" evidence="15">
    <location>
        <begin position="301"/>
        <end position="450"/>
    </location>
</feature>
<feature type="compositionally biased region" description="Pro residues" evidence="15">
    <location>
        <begin position="363"/>
        <end position="394"/>
    </location>
</feature>
<keyword evidence="7" id="KW-0418">Kinase</keyword>
<evidence type="ECO:0000256" key="7">
    <source>
        <dbReference type="ARBA" id="ARBA00022777"/>
    </source>
</evidence>
<dbReference type="InterPro" id="IPR000719">
    <property type="entry name" value="Prot_kinase_dom"/>
</dbReference>
<feature type="binding site" evidence="14">
    <location>
        <position position="37"/>
    </location>
    <ligand>
        <name>ATP</name>
        <dbReference type="ChEBI" id="CHEBI:30616"/>
    </ligand>
</feature>
<comment type="subcellular location">
    <subcellularLocation>
        <location evidence="1">Cytoplasm</location>
        <location evidence="1">Cytoskeleton</location>
    </subcellularLocation>
</comment>
<dbReference type="SMART" id="SM00220">
    <property type="entry name" value="S_TKc"/>
    <property type="match status" value="1"/>
</dbReference>
<dbReference type="Pfam" id="PF13646">
    <property type="entry name" value="HEAT_2"/>
    <property type="match status" value="1"/>
</dbReference>
<dbReference type="FunFam" id="1.10.510.10:FF:000292">
    <property type="entry name" value="Serine/threonine-protein kinase 36"/>
    <property type="match status" value="1"/>
</dbReference>
<evidence type="ECO:0000313" key="17">
    <source>
        <dbReference type="EMBL" id="KAK9823151.1"/>
    </source>
</evidence>
<dbReference type="GO" id="GO:0005524">
    <property type="term" value="F:ATP binding"/>
    <property type="evidence" value="ECO:0007669"/>
    <property type="project" value="UniProtKB-UniRule"/>
</dbReference>
<dbReference type="PROSITE" id="PS00107">
    <property type="entry name" value="PROTEIN_KINASE_ATP"/>
    <property type="match status" value="1"/>
</dbReference>
<evidence type="ECO:0000256" key="11">
    <source>
        <dbReference type="ARBA" id="ARBA00048679"/>
    </source>
</evidence>
<dbReference type="Proteomes" id="UP001489004">
    <property type="component" value="Unassembled WGS sequence"/>
</dbReference>
<evidence type="ECO:0000256" key="15">
    <source>
        <dbReference type="SAM" id="MobiDB-lite"/>
    </source>
</evidence>
<dbReference type="EMBL" id="JALJOR010000002">
    <property type="protein sequence ID" value="KAK9823151.1"/>
    <property type="molecule type" value="Genomic_DNA"/>
</dbReference>
<dbReference type="InterPro" id="IPR017441">
    <property type="entry name" value="Protein_kinase_ATP_BS"/>
</dbReference>
<dbReference type="InterPro" id="IPR008271">
    <property type="entry name" value="Ser/Thr_kinase_AS"/>
</dbReference>
<dbReference type="SUPFAM" id="SSF56112">
    <property type="entry name" value="Protein kinase-like (PK-like)"/>
    <property type="match status" value="1"/>
</dbReference>
<feature type="compositionally biased region" description="Low complexity" evidence="15">
    <location>
        <begin position="339"/>
        <end position="348"/>
    </location>
</feature>
<keyword evidence="8 14" id="KW-0067">ATP-binding</keyword>
<dbReference type="GO" id="GO:0005856">
    <property type="term" value="C:cytoskeleton"/>
    <property type="evidence" value="ECO:0007669"/>
    <property type="project" value="UniProtKB-SubCell"/>
</dbReference>
<dbReference type="InterPro" id="IPR016024">
    <property type="entry name" value="ARM-type_fold"/>
</dbReference>
<comment type="catalytic activity">
    <reaction evidence="10">
        <text>L-threonyl-[protein] + ATP = O-phospho-L-threonyl-[protein] + ADP + H(+)</text>
        <dbReference type="Rhea" id="RHEA:46608"/>
        <dbReference type="Rhea" id="RHEA-COMP:11060"/>
        <dbReference type="Rhea" id="RHEA-COMP:11605"/>
        <dbReference type="ChEBI" id="CHEBI:15378"/>
        <dbReference type="ChEBI" id="CHEBI:30013"/>
        <dbReference type="ChEBI" id="CHEBI:30616"/>
        <dbReference type="ChEBI" id="CHEBI:61977"/>
        <dbReference type="ChEBI" id="CHEBI:456216"/>
        <dbReference type="EC" id="2.7.11.1"/>
    </reaction>
</comment>
<feature type="domain" description="Protein kinase" evidence="16">
    <location>
        <begin position="4"/>
        <end position="254"/>
    </location>
</feature>
<keyword evidence="9" id="KW-0206">Cytoskeleton</keyword>
<evidence type="ECO:0000256" key="14">
    <source>
        <dbReference type="PROSITE-ProRule" id="PRU10141"/>
    </source>
</evidence>
<evidence type="ECO:0000256" key="1">
    <source>
        <dbReference type="ARBA" id="ARBA00004245"/>
    </source>
</evidence>
<dbReference type="EC" id="2.7.11.1" evidence="2"/>
<accession>A0AAW1QNS1</accession>
<dbReference type="SUPFAM" id="SSF48371">
    <property type="entry name" value="ARM repeat"/>
    <property type="match status" value="2"/>
</dbReference>
<evidence type="ECO:0000259" key="16">
    <source>
        <dbReference type="PROSITE" id="PS50011"/>
    </source>
</evidence>
<dbReference type="PROSITE" id="PS50176">
    <property type="entry name" value="ARM_REPEAT"/>
    <property type="match status" value="1"/>
</dbReference>
<name>A0AAW1QNS1_9CHLO</name>
<dbReference type="FunFam" id="3.30.200.20:FF:000042">
    <property type="entry name" value="Aurora kinase A"/>
    <property type="match status" value="1"/>
</dbReference>
<evidence type="ECO:0000256" key="3">
    <source>
        <dbReference type="ARBA" id="ARBA00022490"/>
    </source>
</evidence>
<keyword evidence="4" id="KW-0723">Serine/threonine-protein kinase</keyword>
<dbReference type="GO" id="GO:0004674">
    <property type="term" value="F:protein serine/threonine kinase activity"/>
    <property type="evidence" value="ECO:0007669"/>
    <property type="project" value="UniProtKB-KW"/>
</dbReference>
<feature type="compositionally biased region" description="Low complexity" evidence="15">
    <location>
        <begin position="411"/>
        <end position="426"/>
    </location>
</feature>
<protein>
    <recommendedName>
        <fullName evidence="2">non-specific serine/threonine protein kinase</fullName>
        <ecNumber evidence="2">2.7.11.1</ecNumber>
    </recommendedName>
    <alternativeName>
        <fullName evidence="12">Fused homolog</fullName>
    </alternativeName>
</protein>
<sequence length="1298" mass="137249">MDNYHVVELVGEGSFGKVYKGRRKFTGQITAMKFIMKHGKSEKDIKNLRQEIEILRNLRHENIIQMLDAFETKTDFCVVTEFGHGELFEILEDDQSLPEEVVQHIAKQLVRALHYLHSNRIIHRDMKPQNILIGANGVVKLCDFGFARAMSCNTMVLTSIKGTPLYMAPELVQEQPYNHTVDLWSLGVILYELYVGQPPFYTNSIYSLIHHIVKDPVKFPSNISQEFKSFLKGLLNKKPGDRLGWPDLQEHPFVRETVEERMKREAALAEAQAVAVESRAWKGEGGAIAGAVLAAAVQPETPTRNVPATPAVIPSSEPRKQFMPATPVAARPSLSRTNSGSSRAPATAGPGGAAANGRLMPGGGPPQTPASGPPPAAPLRPPATAPAKPRPPGALPDQASSRRMGEAGNDMPSTSARAPSPMRPSSGFAGSAADRGQRDCAEATPAPAENPFNRLLTEAEARAAGDRALSLWENSKMIASLLELLKRPASGSAYTQWASSVSPETTAVIVEALRAAEAGAAGEAGAAFVCFESSPQLYAELANHRGAAGAWQAADVFEFVRGAPVVTRLGRCIEDSSQNLSVSGCDIARNAAVRALARLVHCPPDSSTSRSAQSNFPLAASLSGVVSSQDTSRPSPASTALNEVGAQVIDALLNGRSILAAVRSCIISGDMAVGQDALQLLLCCCRLSPSLCEAAAVVDIPQVLLEVCEGQHGALAVLLLAAIARGLSPRQALRPPATALHALIPPTNPTQPFRRLAPLLQAMQNDPRCASAAADALAALLPLLTPPPAGPSRPAANGVQEAAPPPGDLLTEARLSGLKRLLGWSGRTAAPLFEAVEGVPCRAALLDGPAALIAGLSGFGGTSDSGLAVIQAGLGDALVQLLSSVPRGLSPSLTELSPAGVLAVLQAVQALVQQDALGPQLLLRQGVVAALMCLLAGPHLTALCAWPAWARGGPLGMRTLISSTAALLHAPFQQGSASDGLLRELQEVLLRESVVVALVGRLEALEGEELVAPLGLISRLVLGSNHFAQQYIQASGLSSATLAQLMKDTNPSPVLVGILLTVSQLARISKDNYEPIAKAGIYAALRALLGHHDAAVRARVCNLLGNMCRHSDYFYSALERHALLPPLIERCQDPDRSTRKFACFAIGNAGFHNRSLYESLRASIAPLVALLSDEEDKTRANAAGALGNLVRNHHLLCHELIQAGALQALMETVNAPEPLGARAAASAADGSPLKIALFSLGNMSAHRECAEALVRLGIHVCLARLRNFPDQTIQKYVARIEAKVQAAMQAGKAEDMRR</sequence>
<keyword evidence="6 14" id="KW-0547">Nucleotide-binding</keyword>
<dbReference type="GO" id="GO:0005737">
    <property type="term" value="C:cytoplasm"/>
    <property type="evidence" value="ECO:0007669"/>
    <property type="project" value="TreeGrafter"/>
</dbReference>
<dbReference type="PANTHER" id="PTHR22983:SF6">
    <property type="entry name" value="SERINE_THREONINE-PROTEIN KINASE 36"/>
    <property type="match status" value="1"/>
</dbReference>
<evidence type="ECO:0000256" key="6">
    <source>
        <dbReference type="ARBA" id="ARBA00022741"/>
    </source>
</evidence>